<dbReference type="Proteomes" id="UP000605392">
    <property type="component" value="Unassembled WGS sequence"/>
</dbReference>
<reference evidence="1 2" key="1">
    <citation type="journal article" date="2019" name="Int. J. Syst. Evol. Microbiol.">
        <title>The Global Catalogue of Microorganisms (GCM) 10K type strain sequencing project: providing services to taxonomists for standard genome sequencing and annotation.</title>
        <authorList>
            <consortium name="The Broad Institute Genomics Platform"/>
            <consortium name="The Broad Institute Genome Sequencing Center for Infectious Disease"/>
            <person name="Wu L."/>
            <person name="Ma J."/>
        </authorList>
    </citation>
    <scope>NUCLEOTIDE SEQUENCE [LARGE SCALE GENOMIC DNA]</scope>
    <source>
        <strain evidence="1 2">CGMCC 1.12720</strain>
    </source>
</reference>
<name>A0ACB5PW78_9BACT</name>
<sequence length="219" mass="24807">MNLFIVGDVHGCYFTFLELLQHWNPAREMLIQVGDLVDRGNFSPETVAAAISLNLKHPKQTVFLKGNHEAGMLKYYGPQGPYPNWLEWGGRETMEQYNVQPHLQLPHLIWLAQRPLYWENEAVFVSHAGLANTPNPLDEDDQDGVLWRRGPLRNIGRLQIVGHTPTQDCRPAFDAAHQALYLDTGAYMGNCLTGVKLTADGEVLEYIAVDTHRTDISFR</sequence>
<proteinExistence type="predicted"/>
<keyword evidence="2" id="KW-1185">Reference proteome</keyword>
<dbReference type="EMBL" id="BMFN01000004">
    <property type="protein sequence ID" value="GGF78246.1"/>
    <property type="molecule type" value="Genomic_DNA"/>
</dbReference>
<accession>A0ACB5PW78</accession>
<gene>
    <name evidence="1" type="ORF">GCM10011375_36640</name>
</gene>
<comment type="caution">
    <text evidence="1">The sequence shown here is derived from an EMBL/GenBank/DDBJ whole genome shotgun (WGS) entry which is preliminary data.</text>
</comment>
<organism evidence="1 2">
    <name type="scientific">Hymenobacter qilianensis</name>
    <dbReference type="NCBI Taxonomy" id="1385715"/>
    <lineage>
        <taxon>Bacteria</taxon>
        <taxon>Pseudomonadati</taxon>
        <taxon>Bacteroidota</taxon>
        <taxon>Cytophagia</taxon>
        <taxon>Cytophagales</taxon>
        <taxon>Hymenobacteraceae</taxon>
        <taxon>Hymenobacter</taxon>
    </lineage>
</organism>
<protein>
    <submittedName>
        <fullName evidence="1">Serine/threonine protein phosphatase</fullName>
    </submittedName>
</protein>
<evidence type="ECO:0000313" key="1">
    <source>
        <dbReference type="EMBL" id="GGF78246.1"/>
    </source>
</evidence>
<evidence type="ECO:0000313" key="2">
    <source>
        <dbReference type="Proteomes" id="UP000605392"/>
    </source>
</evidence>